<gene>
    <name evidence="2" type="ORF">DPMN_071471</name>
</gene>
<dbReference type="EMBL" id="JAIWYP010000014">
    <property type="protein sequence ID" value="KAH3711797.1"/>
    <property type="molecule type" value="Genomic_DNA"/>
</dbReference>
<accession>A0A9D4BWA9</accession>
<dbReference type="InterPro" id="IPR001623">
    <property type="entry name" value="DnaJ_domain"/>
</dbReference>
<reference evidence="2" key="1">
    <citation type="journal article" date="2019" name="bioRxiv">
        <title>The Genome of the Zebra Mussel, Dreissena polymorpha: A Resource for Invasive Species Research.</title>
        <authorList>
            <person name="McCartney M.A."/>
            <person name="Auch B."/>
            <person name="Kono T."/>
            <person name="Mallez S."/>
            <person name="Zhang Y."/>
            <person name="Obille A."/>
            <person name="Becker A."/>
            <person name="Abrahante J.E."/>
            <person name="Garbe J."/>
            <person name="Badalamenti J.P."/>
            <person name="Herman A."/>
            <person name="Mangelson H."/>
            <person name="Liachko I."/>
            <person name="Sullivan S."/>
            <person name="Sone E.D."/>
            <person name="Koren S."/>
            <person name="Silverstein K.A.T."/>
            <person name="Beckman K.B."/>
            <person name="Gohl D.M."/>
        </authorList>
    </citation>
    <scope>NUCLEOTIDE SEQUENCE</scope>
    <source>
        <strain evidence="2">Duluth1</strain>
        <tissue evidence="2">Whole animal</tissue>
    </source>
</reference>
<feature type="domain" description="J" evidence="1">
    <location>
        <begin position="285"/>
        <end position="338"/>
    </location>
</feature>
<name>A0A9D4BWA9_DREPO</name>
<evidence type="ECO:0000313" key="2">
    <source>
        <dbReference type="EMBL" id="KAH3711797.1"/>
    </source>
</evidence>
<proteinExistence type="predicted"/>
<comment type="caution">
    <text evidence="2">The sequence shown here is derived from an EMBL/GenBank/DDBJ whole genome shotgun (WGS) entry which is preliminary data.</text>
</comment>
<dbReference type="PROSITE" id="PS50076">
    <property type="entry name" value="DNAJ_2"/>
    <property type="match status" value="1"/>
</dbReference>
<dbReference type="PANTHER" id="PTHR21525">
    <property type="entry name" value="MOTILE SPERM PROTEIN"/>
    <property type="match status" value="1"/>
</dbReference>
<evidence type="ECO:0000259" key="1">
    <source>
        <dbReference type="PROSITE" id="PS50076"/>
    </source>
</evidence>
<dbReference type="Gene3D" id="1.10.287.110">
    <property type="entry name" value="DnaJ domain"/>
    <property type="match status" value="1"/>
</dbReference>
<dbReference type="AlphaFoldDB" id="A0A9D4BWA9"/>
<dbReference type="Proteomes" id="UP000828390">
    <property type="component" value="Unassembled WGS sequence"/>
</dbReference>
<organism evidence="2 3">
    <name type="scientific">Dreissena polymorpha</name>
    <name type="common">Zebra mussel</name>
    <name type="synonym">Mytilus polymorpha</name>
    <dbReference type="NCBI Taxonomy" id="45954"/>
    <lineage>
        <taxon>Eukaryota</taxon>
        <taxon>Metazoa</taxon>
        <taxon>Spiralia</taxon>
        <taxon>Lophotrochozoa</taxon>
        <taxon>Mollusca</taxon>
        <taxon>Bivalvia</taxon>
        <taxon>Autobranchia</taxon>
        <taxon>Heteroconchia</taxon>
        <taxon>Euheterodonta</taxon>
        <taxon>Imparidentia</taxon>
        <taxon>Neoheterodontei</taxon>
        <taxon>Myida</taxon>
        <taxon>Dreissenoidea</taxon>
        <taxon>Dreissenidae</taxon>
        <taxon>Dreissena</taxon>
    </lineage>
</organism>
<dbReference type="Pfam" id="PF00226">
    <property type="entry name" value="DnaJ"/>
    <property type="match status" value="1"/>
</dbReference>
<dbReference type="InterPro" id="IPR036869">
    <property type="entry name" value="J_dom_sf"/>
</dbReference>
<dbReference type="SUPFAM" id="SSF46565">
    <property type="entry name" value="Chaperone J-domain"/>
    <property type="match status" value="1"/>
</dbReference>
<dbReference type="PANTHER" id="PTHR21525:SF9">
    <property type="entry name" value="CHANNEL_COLICIN DOMAIN-CONTAINING PROTEIN"/>
    <property type="match status" value="1"/>
</dbReference>
<evidence type="ECO:0000313" key="3">
    <source>
        <dbReference type="Proteomes" id="UP000828390"/>
    </source>
</evidence>
<dbReference type="CDD" id="cd06257">
    <property type="entry name" value="DnaJ"/>
    <property type="match status" value="1"/>
</dbReference>
<protein>
    <recommendedName>
        <fullName evidence="1">J domain-containing protein</fullName>
    </recommendedName>
</protein>
<reference evidence="2" key="2">
    <citation type="submission" date="2020-11" db="EMBL/GenBank/DDBJ databases">
        <authorList>
            <person name="McCartney M.A."/>
            <person name="Auch B."/>
            <person name="Kono T."/>
            <person name="Mallez S."/>
            <person name="Becker A."/>
            <person name="Gohl D.M."/>
            <person name="Silverstein K.A.T."/>
            <person name="Koren S."/>
            <person name="Bechman K.B."/>
            <person name="Herman A."/>
            <person name="Abrahante J.E."/>
            <person name="Garbe J."/>
        </authorList>
    </citation>
    <scope>NUCLEOTIDE SEQUENCE</scope>
    <source>
        <strain evidence="2">Duluth1</strain>
        <tissue evidence="2">Whole animal</tissue>
    </source>
</reference>
<dbReference type="SMART" id="SM00271">
    <property type="entry name" value="DnaJ"/>
    <property type="match status" value="1"/>
</dbReference>
<dbReference type="PRINTS" id="PR00625">
    <property type="entry name" value="JDOMAIN"/>
</dbReference>
<keyword evidence="3" id="KW-1185">Reference proteome</keyword>
<sequence length="340" mass="36954">MELNFANPEVKTSVPLPSDVLTALQESFQSKPDSLARIIFFLADHSANGFAEPYIQSLKAVVNMPSVFTKVAERMEQDTKTAEKDPHYKQMMYDIWQNFMKDDLSENPDHGQKWDLAVPGDSVSCVVQYNFMRAVSSMPPESYLALSNALQAIGNASSVVRFVDKALTKARVAKPLVRVGLVAAYLAYDVIVNIRRWWKGEISGTRCVKNIIDNGVSVAAGIAGGIGGEVIGAAVGSFLGPIGTVVGAIGGAIIGGYGSSYAAHALSDRLTQWVFGLPKSEALERGYNFLGLPPNASNSDINSRYRQLALQYHPDKGGNPNKWTQLQYSLAVIREARGEH</sequence>